<reference evidence="1" key="1">
    <citation type="journal article" date="2017" name="Nature">
        <title>The sunflower genome provides insights into oil metabolism, flowering and Asterid evolution.</title>
        <authorList>
            <person name="Badouin H."/>
            <person name="Gouzy J."/>
            <person name="Grassa C.J."/>
            <person name="Murat F."/>
            <person name="Staton S.E."/>
            <person name="Cottret L."/>
            <person name="Lelandais-Briere C."/>
            <person name="Owens G.L."/>
            <person name="Carrere S."/>
            <person name="Mayjonade B."/>
            <person name="Legrand L."/>
            <person name="Gill N."/>
            <person name="Kane N.C."/>
            <person name="Bowers J.E."/>
            <person name="Hubner S."/>
            <person name="Bellec A."/>
            <person name="Berard A."/>
            <person name="Berges H."/>
            <person name="Blanchet N."/>
            <person name="Boniface M.C."/>
            <person name="Brunel D."/>
            <person name="Catrice O."/>
            <person name="Chaidir N."/>
            <person name="Claudel C."/>
            <person name="Donnadieu C."/>
            <person name="Faraut T."/>
            <person name="Fievet G."/>
            <person name="Helmstetter N."/>
            <person name="King M."/>
            <person name="Knapp S.J."/>
            <person name="Lai Z."/>
            <person name="Le Paslier M.C."/>
            <person name="Lippi Y."/>
            <person name="Lorenzon L."/>
            <person name="Mandel J.R."/>
            <person name="Marage G."/>
            <person name="Marchand G."/>
            <person name="Marquand E."/>
            <person name="Bret-Mestries E."/>
            <person name="Morien E."/>
            <person name="Nambeesan S."/>
            <person name="Nguyen T."/>
            <person name="Pegot-Espagnet P."/>
            <person name="Pouilly N."/>
            <person name="Raftis F."/>
            <person name="Sallet E."/>
            <person name="Schiex T."/>
            <person name="Thomas J."/>
            <person name="Vandecasteele C."/>
            <person name="Vares D."/>
            <person name="Vear F."/>
            <person name="Vautrin S."/>
            <person name="Crespi M."/>
            <person name="Mangin B."/>
            <person name="Burke J.M."/>
            <person name="Salse J."/>
            <person name="Munos S."/>
            <person name="Vincourt P."/>
            <person name="Rieseberg L.H."/>
            <person name="Langlade N.B."/>
        </authorList>
    </citation>
    <scope>NUCLEOTIDE SEQUENCE</scope>
    <source>
        <tissue evidence="1">Leaves</tissue>
    </source>
</reference>
<dbReference type="AlphaFoldDB" id="A0A9K3J1M8"/>
<accession>A0A9K3J1M8</accession>
<reference evidence="1" key="2">
    <citation type="submission" date="2020-06" db="EMBL/GenBank/DDBJ databases">
        <title>Helianthus annuus Genome sequencing and assembly Release 2.</title>
        <authorList>
            <person name="Gouzy J."/>
            <person name="Langlade N."/>
            <person name="Munos S."/>
        </authorList>
    </citation>
    <scope>NUCLEOTIDE SEQUENCE</scope>
    <source>
        <tissue evidence="1">Leaves</tissue>
    </source>
</reference>
<evidence type="ECO:0000313" key="2">
    <source>
        <dbReference type="Proteomes" id="UP000215914"/>
    </source>
</evidence>
<comment type="caution">
    <text evidence="1">The sequence shown here is derived from an EMBL/GenBank/DDBJ whole genome shotgun (WGS) entry which is preliminary data.</text>
</comment>
<gene>
    <name evidence="1" type="ORF">HanXRQr2_Chr05g0224491</name>
</gene>
<keyword evidence="2" id="KW-1185">Reference proteome</keyword>
<protein>
    <submittedName>
        <fullName evidence="1">Uncharacterized protein</fullName>
    </submittedName>
</protein>
<dbReference type="Proteomes" id="UP000215914">
    <property type="component" value="Unassembled WGS sequence"/>
</dbReference>
<sequence length="61" mass="6635">MVIPNSVHHSVEPRAARARMSAQETVWGQACSSLALISSITSNPRIEFLFGTDFFSLVNVG</sequence>
<evidence type="ECO:0000313" key="1">
    <source>
        <dbReference type="EMBL" id="KAF5806686.1"/>
    </source>
</evidence>
<name>A0A9K3J1M8_HELAN</name>
<proteinExistence type="predicted"/>
<dbReference type="Gramene" id="mRNA:HanXRQr2_Chr05g0224491">
    <property type="protein sequence ID" value="mRNA:HanXRQr2_Chr05g0224491"/>
    <property type="gene ID" value="HanXRQr2_Chr05g0224491"/>
</dbReference>
<organism evidence="1 2">
    <name type="scientific">Helianthus annuus</name>
    <name type="common">Common sunflower</name>
    <dbReference type="NCBI Taxonomy" id="4232"/>
    <lineage>
        <taxon>Eukaryota</taxon>
        <taxon>Viridiplantae</taxon>
        <taxon>Streptophyta</taxon>
        <taxon>Embryophyta</taxon>
        <taxon>Tracheophyta</taxon>
        <taxon>Spermatophyta</taxon>
        <taxon>Magnoliopsida</taxon>
        <taxon>eudicotyledons</taxon>
        <taxon>Gunneridae</taxon>
        <taxon>Pentapetalae</taxon>
        <taxon>asterids</taxon>
        <taxon>campanulids</taxon>
        <taxon>Asterales</taxon>
        <taxon>Asteraceae</taxon>
        <taxon>Asteroideae</taxon>
        <taxon>Heliantheae alliance</taxon>
        <taxon>Heliantheae</taxon>
        <taxon>Helianthus</taxon>
    </lineage>
</organism>
<dbReference type="EMBL" id="MNCJ02000320">
    <property type="protein sequence ID" value="KAF5806686.1"/>
    <property type="molecule type" value="Genomic_DNA"/>
</dbReference>